<dbReference type="Pfam" id="PF01695">
    <property type="entry name" value="IstB_IS21"/>
    <property type="match status" value="1"/>
</dbReference>
<evidence type="ECO:0000313" key="4">
    <source>
        <dbReference type="Proteomes" id="UP000054078"/>
    </source>
</evidence>
<evidence type="ECO:0000259" key="2">
    <source>
        <dbReference type="Pfam" id="PF01695"/>
    </source>
</evidence>
<dbReference type="Gene3D" id="3.40.50.300">
    <property type="entry name" value="P-loop containing nucleotide triphosphate hydrolases"/>
    <property type="match status" value="1"/>
</dbReference>
<dbReference type="EMBL" id="LOJF01000011">
    <property type="protein sequence ID" value="KUH57758.1"/>
    <property type="molecule type" value="Genomic_DNA"/>
</dbReference>
<accession>A0A100YU56</accession>
<dbReference type="PANTHER" id="PTHR30050:SF4">
    <property type="entry name" value="ATP-BINDING PROTEIN RV3427C IN INSERTION SEQUENCE-RELATED"/>
    <property type="match status" value="1"/>
</dbReference>
<feature type="region of interest" description="Disordered" evidence="1">
    <location>
        <begin position="1"/>
        <end position="22"/>
    </location>
</feature>
<dbReference type="SUPFAM" id="SSF52540">
    <property type="entry name" value="P-loop containing nucleoside triphosphate hydrolases"/>
    <property type="match status" value="1"/>
</dbReference>
<sequence length="304" mass="33151">MGIVGSMGDFHADTGRDGRETRPQVLITPEEAIARGFAREAPPPVRCAHCGRQLRPLGIPVFGSIAWVSHEPCECDGSVRERMEEEQRILEERAMERERRLDRSGIPLRFRRAAPTEAQCIAYADAISGSTSDGLFIHGPVGTGKTHNAAAVAIAASDRGLRTVFTSAIAIFSNIRETFDGGGSSKRALERYASCEMLVLDDLGKESSSRWSLMTLFTIVNARYEGMRPTVITSQYTLGQLRARLASTGEAETAAAIVSRIAAMCADVTLSGPDLRGDAWKPLGMQTMQRTCDVAKRSKLDNFR</sequence>
<dbReference type="InterPro" id="IPR027417">
    <property type="entry name" value="P-loop_NTPase"/>
</dbReference>
<reference evidence="3 4" key="1">
    <citation type="submission" date="2015-12" db="EMBL/GenBank/DDBJ databases">
        <title>Draft Genome Sequence of Olsenella scatoligenes SK9K4T; a Producer of 3-Methylindole- (skatole) and 4-Methylphenol- (p-cresol) Isolated from Pig Feces.</title>
        <authorList>
            <person name="Li X."/>
            <person name="Borg B."/>
            <person name="Canibe N."/>
        </authorList>
    </citation>
    <scope>NUCLEOTIDE SEQUENCE [LARGE SCALE GENOMIC DNA]</scope>
    <source>
        <strain evidence="3 4">SK9K4</strain>
    </source>
</reference>
<gene>
    <name evidence="3" type="ORF">AUL39_08650</name>
</gene>
<dbReference type="GO" id="GO:0006260">
    <property type="term" value="P:DNA replication"/>
    <property type="evidence" value="ECO:0007669"/>
    <property type="project" value="TreeGrafter"/>
</dbReference>
<feature type="domain" description="IstB-like ATP-binding" evidence="2">
    <location>
        <begin position="133"/>
        <end position="276"/>
    </location>
</feature>
<dbReference type="RefSeq" id="WP_059055383.1">
    <property type="nucleotide sequence ID" value="NZ_LOJF01000011.1"/>
</dbReference>
<keyword evidence="4" id="KW-1185">Reference proteome</keyword>
<evidence type="ECO:0000256" key="1">
    <source>
        <dbReference type="SAM" id="MobiDB-lite"/>
    </source>
</evidence>
<dbReference type="AlphaFoldDB" id="A0A100YU56"/>
<evidence type="ECO:0000313" key="3">
    <source>
        <dbReference type="EMBL" id="KUH57758.1"/>
    </source>
</evidence>
<dbReference type="Proteomes" id="UP000054078">
    <property type="component" value="Unassembled WGS sequence"/>
</dbReference>
<comment type="caution">
    <text evidence="3">The sequence shown here is derived from an EMBL/GenBank/DDBJ whole genome shotgun (WGS) entry which is preliminary data.</text>
</comment>
<name>A0A100YU56_TRASO</name>
<dbReference type="OrthoDB" id="9770694at2"/>
<feature type="compositionally biased region" description="Basic and acidic residues" evidence="1">
    <location>
        <begin position="10"/>
        <end position="22"/>
    </location>
</feature>
<dbReference type="GO" id="GO:0005524">
    <property type="term" value="F:ATP binding"/>
    <property type="evidence" value="ECO:0007669"/>
    <property type="project" value="InterPro"/>
</dbReference>
<proteinExistence type="predicted"/>
<dbReference type="InterPro" id="IPR002611">
    <property type="entry name" value="IstB_ATP-bd"/>
</dbReference>
<dbReference type="STRING" id="1299998.AUL39_08650"/>
<protein>
    <recommendedName>
        <fullName evidence="2">IstB-like ATP-binding domain-containing protein</fullName>
    </recommendedName>
</protein>
<organism evidence="3 4">
    <name type="scientific">Tractidigestivibacter scatoligenes</name>
    <name type="common">Olsenella scatoligenes</name>
    <dbReference type="NCBI Taxonomy" id="1299998"/>
    <lineage>
        <taxon>Bacteria</taxon>
        <taxon>Bacillati</taxon>
        <taxon>Actinomycetota</taxon>
        <taxon>Coriobacteriia</taxon>
        <taxon>Coriobacteriales</taxon>
        <taxon>Atopobiaceae</taxon>
        <taxon>Tractidigestivibacter</taxon>
    </lineage>
</organism>
<dbReference type="PANTHER" id="PTHR30050">
    <property type="entry name" value="CHROMOSOMAL REPLICATION INITIATOR PROTEIN DNAA"/>
    <property type="match status" value="1"/>
</dbReference>